<dbReference type="InterPro" id="IPR050584">
    <property type="entry name" value="Cholesterol_7-desaturase"/>
</dbReference>
<evidence type="ECO:0000256" key="4">
    <source>
        <dbReference type="ARBA" id="ARBA00023002"/>
    </source>
</evidence>
<evidence type="ECO:0000256" key="2">
    <source>
        <dbReference type="ARBA" id="ARBA00022692"/>
    </source>
</evidence>
<dbReference type="PANTHER" id="PTHR21266">
    <property type="entry name" value="IRON-SULFUR DOMAIN CONTAINING PROTEIN"/>
    <property type="match status" value="1"/>
</dbReference>
<dbReference type="GO" id="GO:0016020">
    <property type="term" value="C:membrane"/>
    <property type="evidence" value="ECO:0007669"/>
    <property type="project" value="UniProtKB-SubCell"/>
</dbReference>
<evidence type="ECO:0000313" key="7">
    <source>
        <dbReference type="EMBL" id="CAE0786856.1"/>
    </source>
</evidence>
<gene>
    <name evidence="7" type="ORF">PCAR00345_LOCUS39564</name>
</gene>
<sequence>MCSTRRTCPSRTTRPSRIVGRRDLSPSDSEDRSAARDSRRIVAARLKKPKLLKRLTRPKRPKRRDRRARLAQSASSRRCWCSPRRTGPTPSPTTTSFTRCPRDLDDAASSCASASRKAEHTRDSLRQYELEPSRDPLIGCARCFMRCSTFARSVRPHSKVSAMRPPLKWIIGLSFTRLPKWLLHLSNHAVLEDDNIFLHAQGHAYRGSVKEREGAQLVPEWRQRLHMPATADSIVIAFRRWLDDYTAGRGVAWSPMLPADLETSANVRASKETLLERGDSHVQHCSCCQGALAFARRGRTASDVLLPLALLLTALSGNRVAARAGLVAAAAAGVASHACTAMQHKLLVGDYPPPRNARK</sequence>
<dbReference type="GO" id="GO:0016491">
    <property type="term" value="F:oxidoreductase activity"/>
    <property type="evidence" value="ECO:0007669"/>
    <property type="project" value="UniProtKB-KW"/>
</dbReference>
<organism evidence="7">
    <name type="scientific">Chrysotila carterae</name>
    <name type="common">Marine alga</name>
    <name type="synonym">Syracosphaera carterae</name>
    <dbReference type="NCBI Taxonomy" id="13221"/>
    <lineage>
        <taxon>Eukaryota</taxon>
        <taxon>Haptista</taxon>
        <taxon>Haptophyta</taxon>
        <taxon>Prymnesiophyceae</taxon>
        <taxon>Isochrysidales</taxon>
        <taxon>Isochrysidaceae</taxon>
        <taxon>Chrysotila</taxon>
    </lineage>
</organism>
<reference evidence="7" key="1">
    <citation type="submission" date="2021-01" db="EMBL/GenBank/DDBJ databases">
        <authorList>
            <person name="Corre E."/>
            <person name="Pelletier E."/>
            <person name="Niang G."/>
            <person name="Scheremetjew M."/>
            <person name="Finn R."/>
            <person name="Kale V."/>
            <person name="Holt S."/>
            <person name="Cochrane G."/>
            <person name="Meng A."/>
            <person name="Brown T."/>
            <person name="Cohen L."/>
        </authorList>
    </citation>
    <scope>NUCLEOTIDE SEQUENCE</scope>
    <source>
        <strain evidence="7">CCMP645</strain>
    </source>
</reference>
<evidence type="ECO:0000256" key="1">
    <source>
        <dbReference type="ARBA" id="ARBA00004370"/>
    </source>
</evidence>
<feature type="region of interest" description="Disordered" evidence="6">
    <location>
        <begin position="79"/>
        <end position="99"/>
    </location>
</feature>
<keyword evidence="3" id="KW-1133">Transmembrane helix</keyword>
<dbReference type="GO" id="GO:0005737">
    <property type="term" value="C:cytoplasm"/>
    <property type="evidence" value="ECO:0007669"/>
    <property type="project" value="TreeGrafter"/>
</dbReference>
<keyword evidence="4" id="KW-0560">Oxidoreductase</keyword>
<evidence type="ECO:0000256" key="6">
    <source>
        <dbReference type="SAM" id="MobiDB-lite"/>
    </source>
</evidence>
<dbReference type="AlphaFoldDB" id="A0A7S4C4M9"/>
<proteinExistence type="predicted"/>
<keyword evidence="2" id="KW-0812">Transmembrane</keyword>
<evidence type="ECO:0008006" key="8">
    <source>
        <dbReference type="Google" id="ProtNLM"/>
    </source>
</evidence>
<feature type="compositionally biased region" description="Low complexity" evidence="6">
    <location>
        <begin position="1"/>
        <end position="17"/>
    </location>
</feature>
<dbReference type="PANTHER" id="PTHR21266:SF32">
    <property type="entry name" value="CHOLESTEROL 7-DESATURASE NVD"/>
    <property type="match status" value="1"/>
</dbReference>
<feature type="compositionally biased region" description="Basic and acidic residues" evidence="6">
    <location>
        <begin position="20"/>
        <end position="40"/>
    </location>
</feature>
<name>A0A7S4C4M9_CHRCT</name>
<feature type="region of interest" description="Disordered" evidence="6">
    <location>
        <begin position="1"/>
        <end position="40"/>
    </location>
</feature>
<evidence type="ECO:0000256" key="3">
    <source>
        <dbReference type="ARBA" id="ARBA00022989"/>
    </source>
</evidence>
<keyword evidence="5" id="KW-0472">Membrane</keyword>
<protein>
    <recommendedName>
        <fullName evidence="8">Pheophorbide a oxygenase domain-containing protein</fullName>
    </recommendedName>
</protein>
<comment type="subcellular location">
    <subcellularLocation>
        <location evidence="1">Membrane</location>
    </subcellularLocation>
</comment>
<evidence type="ECO:0000256" key="5">
    <source>
        <dbReference type="ARBA" id="ARBA00023136"/>
    </source>
</evidence>
<dbReference type="EMBL" id="HBIZ01064202">
    <property type="protein sequence ID" value="CAE0786856.1"/>
    <property type="molecule type" value="Transcribed_RNA"/>
</dbReference>
<accession>A0A7S4C4M9</accession>